<feature type="region of interest" description="Disordered" evidence="1">
    <location>
        <begin position="1"/>
        <end position="28"/>
    </location>
</feature>
<sequence>MRELQMTTRANHLRNTSKKRKRKRDKQGTLLVPWLTDDRSALPAPHEPVDQPCMLCSWSHFRLIPSRILGTYRHLLIFNRNKK</sequence>
<evidence type="ECO:0000313" key="3">
    <source>
        <dbReference type="Proteomes" id="UP000184499"/>
    </source>
</evidence>
<evidence type="ECO:0000256" key="1">
    <source>
        <dbReference type="SAM" id="MobiDB-lite"/>
    </source>
</evidence>
<evidence type="ECO:0000313" key="2">
    <source>
        <dbReference type="EMBL" id="OJJ68062.1"/>
    </source>
</evidence>
<dbReference type="GeneID" id="93575576"/>
<gene>
    <name evidence="2" type="ORF">ASPBRDRAFT_331706</name>
</gene>
<protein>
    <submittedName>
        <fullName evidence="2">Uncharacterized protein</fullName>
    </submittedName>
</protein>
<dbReference type="EMBL" id="KV878692">
    <property type="protein sequence ID" value="OJJ68062.1"/>
    <property type="molecule type" value="Genomic_DNA"/>
</dbReference>
<feature type="compositionally biased region" description="Polar residues" evidence="1">
    <location>
        <begin position="1"/>
        <end position="10"/>
    </location>
</feature>
<proteinExistence type="predicted"/>
<feature type="compositionally biased region" description="Basic residues" evidence="1">
    <location>
        <begin position="11"/>
        <end position="25"/>
    </location>
</feature>
<organism evidence="2 3">
    <name type="scientific">Aspergillus brasiliensis (strain CBS 101740 / IMI 381727 / IBT 21946)</name>
    <dbReference type="NCBI Taxonomy" id="767769"/>
    <lineage>
        <taxon>Eukaryota</taxon>
        <taxon>Fungi</taxon>
        <taxon>Dikarya</taxon>
        <taxon>Ascomycota</taxon>
        <taxon>Pezizomycotina</taxon>
        <taxon>Eurotiomycetes</taxon>
        <taxon>Eurotiomycetidae</taxon>
        <taxon>Eurotiales</taxon>
        <taxon>Aspergillaceae</taxon>
        <taxon>Aspergillus</taxon>
        <taxon>Aspergillus subgen. Circumdati</taxon>
    </lineage>
</organism>
<dbReference type="AlphaFoldDB" id="A0A1L9U8W3"/>
<dbReference type="Proteomes" id="UP000184499">
    <property type="component" value="Unassembled WGS sequence"/>
</dbReference>
<name>A0A1L9U8W3_ASPBC</name>
<reference evidence="3" key="1">
    <citation type="journal article" date="2017" name="Genome Biol.">
        <title>Comparative genomics reveals high biological diversity and specific adaptations in the industrially and medically important fungal genus Aspergillus.</title>
        <authorList>
            <person name="de Vries R.P."/>
            <person name="Riley R."/>
            <person name="Wiebenga A."/>
            <person name="Aguilar-Osorio G."/>
            <person name="Amillis S."/>
            <person name="Uchima C.A."/>
            <person name="Anderluh G."/>
            <person name="Asadollahi M."/>
            <person name="Askin M."/>
            <person name="Barry K."/>
            <person name="Battaglia E."/>
            <person name="Bayram O."/>
            <person name="Benocci T."/>
            <person name="Braus-Stromeyer S.A."/>
            <person name="Caldana C."/>
            <person name="Canovas D."/>
            <person name="Cerqueira G.C."/>
            <person name="Chen F."/>
            <person name="Chen W."/>
            <person name="Choi C."/>
            <person name="Clum A."/>
            <person name="Dos Santos R.A."/>
            <person name="Damasio A.R."/>
            <person name="Diallinas G."/>
            <person name="Emri T."/>
            <person name="Fekete E."/>
            <person name="Flipphi M."/>
            <person name="Freyberg S."/>
            <person name="Gallo A."/>
            <person name="Gournas C."/>
            <person name="Habgood R."/>
            <person name="Hainaut M."/>
            <person name="Harispe M.L."/>
            <person name="Henrissat B."/>
            <person name="Hilden K.S."/>
            <person name="Hope R."/>
            <person name="Hossain A."/>
            <person name="Karabika E."/>
            <person name="Karaffa L."/>
            <person name="Karanyi Z."/>
            <person name="Krasevec N."/>
            <person name="Kuo A."/>
            <person name="Kusch H."/>
            <person name="LaButti K."/>
            <person name="Lagendijk E.L."/>
            <person name="Lapidus A."/>
            <person name="Levasseur A."/>
            <person name="Lindquist E."/>
            <person name="Lipzen A."/>
            <person name="Logrieco A.F."/>
            <person name="MacCabe A."/>
            <person name="Maekelae M.R."/>
            <person name="Malavazi I."/>
            <person name="Melin P."/>
            <person name="Meyer V."/>
            <person name="Mielnichuk N."/>
            <person name="Miskei M."/>
            <person name="Molnar A.P."/>
            <person name="Mule G."/>
            <person name="Ngan C.Y."/>
            <person name="Orejas M."/>
            <person name="Orosz E."/>
            <person name="Ouedraogo J.P."/>
            <person name="Overkamp K.M."/>
            <person name="Park H.-S."/>
            <person name="Perrone G."/>
            <person name="Piumi F."/>
            <person name="Punt P.J."/>
            <person name="Ram A.F."/>
            <person name="Ramon A."/>
            <person name="Rauscher S."/>
            <person name="Record E."/>
            <person name="Riano-Pachon D.M."/>
            <person name="Robert V."/>
            <person name="Roehrig J."/>
            <person name="Ruller R."/>
            <person name="Salamov A."/>
            <person name="Salih N.S."/>
            <person name="Samson R.A."/>
            <person name="Sandor E."/>
            <person name="Sanguinetti M."/>
            <person name="Schuetze T."/>
            <person name="Sepcic K."/>
            <person name="Shelest E."/>
            <person name="Sherlock G."/>
            <person name="Sophianopoulou V."/>
            <person name="Squina F.M."/>
            <person name="Sun H."/>
            <person name="Susca A."/>
            <person name="Todd R.B."/>
            <person name="Tsang A."/>
            <person name="Unkles S.E."/>
            <person name="van de Wiele N."/>
            <person name="van Rossen-Uffink D."/>
            <person name="Oliveira J.V."/>
            <person name="Vesth T.C."/>
            <person name="Visser J."/>
            <person name="Yu J.-H."/>
            <person name="Zhou M."/>
            <person name="Andersen M.R."/>
            <person name="Archer D.B."/>
            <person name="Baker S.E."/>
            <person name="Benoit I."/>
            <person name="Brakhage A.A."/>
            <person name="Braus G.H."/>
            <person name="Fischer R."/>
            <person name="Frisvad J.C."/>
            <person name="Goldman G.H."/>
            <person name="Houbraken J."/>
            <person name="Oakley B."/>
            <person name="Pocsi I."/>
            <person name="Scazzocchio C."/>
            <person name="Seiboth B."/>
            <person name="vanKuyk P.A."/>
            <person name="Wortman J."/>
            <person name="Dyer P.S."/>
            <person name="Grigoriev I.V."/>
        </authorList>
    </citation>
    <scope>NUCLEOTIDE SEQUENCE [LARGE SCALE GENOMIC DNA]</scope>
    <source>
        <strain evidence="3">CBS 101740 / IMI 381727 / IBT 21946</strain>
    </source>
</reference>
<dbReference type="VEuPathDB" id="FungiDB:ASPBRDRAFT_331706"/>
<keyword evidence="3" id="KW-1185">Reference proteome</keyword>
<dbReference type="RefSeq" id="XP_067475311.1">
    <property type="nucleotide sequence ID" value="XM_067623088.1"/>
</dbReference>
<accession>A0A1L9U8W3</accession>